<dbReference type="EMBL" id="CAEZUX010000093">
    <property type="protein sequence ID" value="CAB4617890.1"/>
    <property type="molecule type" value="Genomic_DNA"/>
</dbReference>
<dbReference type="SUPFAM" id="SSF54518">
    <property type="entry name" value="Tubby C-terminal domain-like"/>
    <property type="match status" value="1"/>
</dbReference>
<reference evidence="2" key="1">
    <citation type="submission" date="2020-05" db="EMBL/GenBank/DDBJ databases">
        <authorList>
            <person name="Chiriac C."/>
            <person name="Salcher M."/>
            <person name="Ghai R."/>
            <person name="Kavagutti S V."/>
        </authorList>
    </citation>
    <scope>NUCLEOTIDE SEQUENCE</scope>
</reference>
<dbReference type="AlphaFoldDB" id="A0A6J6HXG2"/>
<dbReference type="InterPro" id="IPR007612">
    <property type="entry name" value="LOR"/>
</dbReference>
<accession>A0A6J6HXG2</accession>
<proteinExistence type="inferred from homology"/>
<comment type="similarity">
    <text evidence="1">Belongs to the LOR family.</text>
</comment>
<dbReference type="InterPro" id="IPR025659">
    <property type="entry name" value="Tubby-like_C"/>
</dbReference>
<organism evidence="2">
    <name type="scientific">freshwater metagenome</name>
    <dbReference type="NCBI Taxonomy" id="449393"/>
    <lineage>
        <taxon>unclassified sequences</taxon>
        <taxon>metagenomes</taxon>
        <taxon>ecological metagenomes</taxon>
    </lineage>
</organism>
<dbReference type="Pfam" id="PF04525">
    <property type="entry name" value="LOR"/>
    <property type="match status" value="1"/>
</dbReference>
<gene>
    <name evidence="2" type="ORF">UFOPK1874_00834</name>
</gene>
<dbReference type="InterPro" id="IPR038595">
    <property type="entry name" value="LOR_sf"/>
</dbReference>
<protein>
    <submittedName>
        <fullName evidence="2">Unannotated protein</fullName>
    </submittedName>
</protein>
<sequence>MSYTLDLTQKLTMMKNVWQLSRIDGQNTPLGTIEQARMKLKEQVKCTLPDGNGLWFAIKARSALELATTYDITDGSGAPLGTMTKDFAASLGRSTYHVETPTGKWTVTETSQVQAIIRRVVGLVVDVPWLLRVQFSILNSAGQQIGHVNRANMKIKDTYEIRVDDDSLDMRVAAAMGVAVDAFMNR</sequence>
<dbReference type="Gene3D" id="2.40.160.200">
    <property type="entry name" value="LURP1-related"/>
    <property type="match status" value="1"/>
</dbReference>
<evidence type="ECO:0000256" key="1">
    <source>
        <dbReference type="ARBA" id="ARBA00005437"/>
    </source>
</evidence>
<evidence type="ECO:0000313" key="2">
    <source>
        <dbReference type="EMBL" id="CAB4617890.1"/>
    </source>
</evidence>
<name>A0A6J6HXG2_9ZZZZ</name>